<dbReference type="AlphaFoldDB" id="D1YFJ7"/>
<feature type="transmembrane region" description="Helical" evidence="1">
    <location>
        <begin position="20"/>
        <end position="39"/>
    </location>
</feature>
<keyword evidence="1" id="KW-0472">Membrane</keyword>
<dbReference type="EMBL" id="ADFT01000001">
    <property type="protein sequence ID" value="EFB63687.1"/>
    <property type="molecule type" value="Genomic_DNA"/>
</dbReference>
<comment type="caution">
    <text evidence="2">The sequence shown here is derived from an EMBL/GenBank/DDBJ whole genome shotgun (WGS) entry which is preliminary data.</text>
</comment>
<keyword evidence="1" id="KW-1133">Transmembrane helix</keyword>
<name>D1YFJ7_LACGS</name>
<dbReference type="Proteomes" id="UP000003684">
    <property type="component" value="Unassembled WGS sequence"/>
</dbReference>
<sequence length="44" mass="4870">MLFGVHTAAAVKDFWNTEILMGTIFLVCVNALTVITAVARQFKK</sequence>
<evidence type="ECO:0000313" key="3">
    <source>
        <dbReference type="Proteomes" id="UP000003684"/>
    </source>
</evidence>
<organism evidence="2 3">
    <name type="scientific">Lactobacillus gasseri 224-1</name>
    <dbReference type="NCBI Taxonomy" id="679196"/>
    <lineage>
        <taxon>Bacteria</taxon>
        <taxon>Bacillati</taxon>
        <taxon>Bacillota</taxon>
        <taxon>Bacilli</taxon>
        <taxon>Lactobacillales</taxon>
        <taxon>Lactobacillaceae</taxon>
        <taxon>Lactobacillus</taxon>
    </lineage>
</organism>
<keyword evidence="1" id="KW-0812">Transmembrane</keyword>
<accession>D1YFJ7</accession>
<reference evidence="2 3" key="1">
    <citation type="submission" date="2009-12" db="EMBL/GenBank/DDBJ databases">
        <title>Genome Sequence of Lactobacillus gasseri 224-1.</title>
        <authorList>
            <person name="Durkin A.S."/>
            <person name="Madupu R."/>
            <person name="Torralba M."/>
            <person name="Methe B."/>
            <person name="Sutton G."/>
            <person name="Strausberg R.L."/>
            <person name="Nelson K.E."/>
        </authorList>
    </citation>
    <scope>NUCLEOTIDE SEQUENCE [LARGE SCALE GENOMIC DNA]</scope>
    <source>
        <strain evidence="2 3">224-1</strain>
    </source>
</reference>
<proteinExistence type="predicted"/>
<evidence type="ECO:0000256" key="1">
    <source>
        <dbReference type="SAM" id="Phobius"/>
    </source>
</evidence>
<evidence type="ECO:0000313" key="2">
    <source>
        <dbReference type="EMBL" id="EFB63687.1"/>
    </source>
</evidence>
<protein>
    <submittedName>
        <fullName evidence="2">Uncharacterized protein</fullName>
    </submittedName>
</protein>
<gene>
    <name evidence="2" type="ORF">HMPREF9209_1513</name>
</gene>